<evidence type="ECO:0000256" key="2">
    <source>
        <dbReference type="ARBA" id="ARBA00022679"/>
    </source>
</evidence>
<reference evidence="3 4" key="1">
    <citation type="submission" date="2020-05" db="EMBL/GenBank/DDBJ databases">
        <title>Complete genome sequencing of Campylobacter and Arcobacter type strains.</title>
        <authorList>
            <person name="Miller W.G."/>
            <person name="Yee E."/>
        </authorList>
    </citation>
    <scope>NUCLEOTIDE SEQUENCE [LARGE SCALE GENOMIC DNA]</scope>
    <source>
        <strain evidence="3 4">LMG 6451</strain>
    </source>
</reference>
<accession>A0AAE7EAK9</accession>
<dbReference type="GO" id="GO:0031167">
    <property type="term" value="P:rRNA methylation"/>
    <property type="evidence" value="ECO:0007669"/>
    <property type="project" value="InterPro"/>
</dbReference>
<dbReference type="GeneID" id="77176087"/>
<keyword evidence="1 3" id="KW-0489">Methyltransferase</keyword>
<dbReference type="GO" id="GO:0008168">
    <property type="term" value="F:methyltransferase activity"/>
    <property type="evidence" value="ECO:0007669"/>
    <property type="project" value="UniProtKB-KW"/>
</dbReference>
<evidence type="ECO:0000313" key="4">
    <source>
        <dbReference type="Proteomes" id="UP000509722"/>
    </source>
</evidence>
<proteinExistence type="predicted"/>
<keyword evidence="2" id="KW-0808">Transferase</keyword>
<dbReference type="Gene3D" id="3.40.50.150">
    <property type="entry name" value="Vaccinia Virus protein VP39"/>
    <property type="match status" value="1"/>
</dbReference>
<name>A0AAE7EAK9_9BACT</name>
<dbReference type="EMBL" id="CP053832">
    <property type="protein sequence ID" value="QKF84647.1"/>
    <property type="molecule type" value="Genomic_DNA"/>
</dbReference>
<protein>
    <submittedName>
        <fullName evidence="3">RNA methyltransferase, RsmD family</fullName>
    </submittedName>
</protein>
<dbReference type="NCBIfam" id="TIGR00095">
    <property type="entry name" value="16S rRNA (guanine(966)-N(2))-methyltransferase RsmD"/>
    <property type="match status" value="1"/>
</dbReference>
<gene>
    <name evidence="3" type="ORF">CURT_1178</name>
</gene>
<dbReference type="SUPFAM" id="SSF53335">
    <property type="entry name" value="S-adenosyl-L-methionine-dependent methyltransferases"/>
    <property type="match status" value="1"/>
</dbReference>
<dbReference type="InterPro" id="IPR029063">
    <property type="entry name" value="SAM-dependent_MTases_sf"/>
</dbReference>
<dbReference type="RefSeq" id="WP_018713696.1">
    <property type="nucleotide sequence ID" value="NZ_CP053832.1"/>
</dbReference>
<dbReference type="PANTHER" id="PTHR43542:SF1">
    <property type="entry name" value="METHYLTRANSFERASE"/>
    <property type="match status" value="1"/>
</dbReference>
<sequence length="205" mass="23315">MNFVNKPINLNKIFTQINSGKLKGKKLLIPPKSTTRSTKSLVKGSFFDTFRFEFANKIFIEMFSGSGVMAAEALSNGAKKCYGFEKDKAAFEILKSNFKGISSDLIAINNDCFNGLQALLKENNDEFIIYFDPPFDIRDGYDDIYKKVCEAIKNLSNYNAFLVAIEHNSDVKFDETIGKFKLFKSKKFGKTSMTYFKKKKFNAKP</sequence>
<dbReference type="Proteomes" id="UP000509722">
    <property type="component" value="Chromosome"/>
</dbReference>
<evidence type="ECO:0000256" key="1">
    <source>
        <dbReference type="ARBA" id="ARBA00022603"/>
    </source>
</evidence>
<organism evidence="3 4">
    <name type="scientific">Campylobacter ureolyticus</name>
    <dbReference type="NCBI Taxonomy" id="827"/>
    <lineage>
        <taxon>Bacteria</taxon>
        <taxon>Pseudomonadati</taxon>
        <taxon>Campylobacterota</taxon>
        <taxon>Epsilonproteobacteria</taxon>
        <taxon>Campylobacterales</taxon>
        <taxon>Campylobacteraceae</taxon>
        <taxon>Campylobacter</taxon>
    </lineage>
</organism>
<dbReference type="AlphaFoldDB" id="A0AAE7EAK9"/>
<dbReference type="PANTHER" id="PTHR43542">
    <property type="entry name" value="METHYLTRANSFERASE"/>
    <property type="match status" value="1"/>
</dbReference>
<dbReference type="Pfam" id="PF03602">
    <property type="entry name" value="Cons_hypoth95"/>
    <property type="match status" value="1"/>
</dbReference>
<dbReference type="InterPro" id="IPR004398">
    <property type="entry name" value="RNA_MeTrfase_RsmD"/>
</dbReference>
<evidence type="ECO:0000313" key="3">
    <source>
        <dbReference type="EMBL" id="QKF84647.1"/>
    </source>
</evidence>
<dbReference type="PIRSF" id="PIRSF004553">
    <property type="entry name" value="CHP00095"/>
    <property type="match status" value="1"/>
</dbReference>